<feature type="transmembrane region" description="Helical" evidence="1">
    <location>
        <begin position="195"/>
        <end position="216"/>
    </location>
</feature>
<protein>
    <submittedName>
        <fullName evidence="3">Undecaprenyl-diphosphatase</fullName>
        <ecNumber evidence="3">3.6.1.27</ecNumber>
    </submittedName>
</protein>
<evidence type="ECO:0000259" key="2">
    <source>
        <dbReference type="SMART" id="SM00014"/>
    </source>
</evidence>
<feature type="transmembrane region" description="Helical" evidence="1">
    <location>
        <begin position="163"/>
        <end position="183"/>
    </location>
</feature>
<accession>A0AAJ1T0A2</accession>
<gene>
    <name evidence="3" type="ORF">J2S13_000787</name>
</gene>
<name>A0AAJ1T0A2_9BACI</name>
<keyword evidence="4" id="KW-1185">Reference proteome</keyword>
<evidence type="ECO:0000313" key="3">
    <source>
        <dbReference type="EMBL" id="MDQ0214391.1"/>
    </source>
</evidence>
<organism evidence="3 4">
    <name type="scientific">Oikeobacillus pervagus</name>
    <dbReference type="NCBI Taxonomy" id="1325931"/>
    <lineage>
        <taxon>Bacteria</taxon>
        <taxon>Bacillati</taxon>
        <taxon>Bacillota</taxon>
        <taxon>Bacilli</taxon>
        <taxon>Bacillales</taxon>
        <taxon>Bacillaceae</taxon>
        <taxon>Oikeobacillus</taxon>
    </lineage>
</organism>
<keyword evidence="3" id="KW-0378">Hydrolase</keyword>
<dbReference type="GO" id="GO:0050380">
    <property type="term" value="F:undecaprenyl-diphosphatase activity"/>
    <property type="evidence" value="ECO:0007669"/>
    <property type="project" value="UniProtKB-EC"/>
</dbReference>
<keyword evidence="1" id="KW-0812">Transmembrane</keyword>
<keyword evidence="1" id="KW-1133">Transmembrane helix</keyword>
<dbReference type="EMBL" id="JAUSUC010000006">
    <property type="protein sequence ID" value="MDQ0214391.1"/>
    <property type="molecule type" value="Genomic_DNA"/>
</dbReference>
<dbReference type="SUPFAM" id="SSF48317">
    <property type="entry name" value="Acid phosphatase/Vanadium-dependent haloperoxidase"/>
    <property type="match status" value="1"/>
</dbReference>
<dbReference type="PANTHER" id="PTHR14969">
    <property type="entry name" value="SPHINGOSINE-1-PHOSPHATE PHOSPHOHYDROLASE"/>
    <property type="match status" value="1"/>
</dbReference>
<sequence length="224" mass="26113">MNEKEMKRTARYFILLLLSVIVFTIGFMVVIQMWKGNEVVYFDKVVIDFIQARISPNLTKGMEWITFFGSFKWISIGSIVVIIWLMIYKRGKYSIFFIFTIVSGVMLNRVLKEIFQRERPDIHPLIHQGGYSFPSGHSMNSFVFYGLIAFLLFELLKHKFSRILGISLAMLSVLLIGISRIYLGVHYPTDVIGGYFIGAVWLFISIFLYQDVWHLIKKKRQKSG</sequence>
<dbReference type="Pfam" id="PF01569">
    <property type="entry name" value="PAP2"/>
    <property type="match status" value="1"/>
</dbReference>
<evidence type="ECO:0000256" key="1">
    <source>
        <dbReference type="SAM" id="Phobius"/>
    </source>
</evidence>
<dbReference type="AlphaFoldDB" id="A0AAJ1T0A2"/>
<reference evidence="3" key="1">
    <citation type="submission" date="2023-07" db="EMBL/GenBank/DDBJ databases">
        <title>Genomic Encyclopedia of Type Strains, Phase IV (KMG-IV): sequencing the most valuable type-strain genomes for metagenomic binning, comparative biology and taxonomic classification.</title>
        <authorList>
            <person name="Goeker M."/>
        </authorList>
    </citation>
    <scope>NUCLEOTIDE SEQUENCE</scope>
    <source>
        <strain evidence="3">DSM 23947</strain>
    </source>
</reference>
<evidence type="ECO:0000313" key="4">
    <source>
        <dbReference type="Proteomes" id="UP001237207"/>
    </source>
</evidence>
<feature type="domain" description="Phosphatidic acid phosphatase type 2/haloperoxidase" evidence="2">
    <location>
        <begin position="94"/>
        <end position="206"/>
    </location>
</feature>
<dbReference type="SMART" id="SM00014">
    <property type="entry name" value="acidPPc"/>
    <property type="match status" value="1"/>
</dbReference>
<feature type="transmembrane region" description="Helical" evidence="1">
    <location>
        <begin position="64"/>
        <end position="86"/>
    </location>
</feature>
<dbReference type="Gene3D" id="1.20.144.10">
    <property type="entry name" value="Phosphatidic acid phosphatase type 2/haloperoxidase"/>
    <property type="match status" value="2"/>
</dbReference>
<dbReference type="PANTHER" id="PTHR14969:SF13">
    <property type="entry name" value="AT30094P"/>
    <property type="match status" value="1"/>
</dbReference>
<dbReference type="Proteomes" id="UP001237207">
    <property type="component" value="Unassembled WGS sequence"/>
</dbReference>
<dbReference type="InterPro" id="IPR036938">
    <property type="entry name" value="PAP2/HPO_sf"/>
</dbReference>
<feature type="transmembrane region" description="Helical" evidence="1">
    <location>
        <begin position="139"/>
        <end position="156"/>
    </location>
</feature>
<feature type="transmembrane region" description="Helical" evidence="1">
    <location>
        <begin position="12"/>
        <end position="34"/>
    </location>
</feature>
<feature type="transmembrane region" description="Helical" evidence="1">
    <location>
        <begin position="93"/>
        <end position="111"/>
    </location>
</feature>
<comment type="caution">
    <text evidence="3">The sequence shown here is derived from an EMBL/GenBank/DDBJ whole genome shotgun (WGS) entry which is preliminary data.</text>
</comment>
<dbReference type="CDD" id="cd03392">
    <property type="entry name" value="PAP2_like_2"/>
    <property type="match status" value="1"/>
</dbReference>
<dbReference type="EC" id="3.6.1.27" evidence="3"/>
<proteinExistence type="predicted"/>
<keyword evidence="1" id="KW-0472">Membrane</keyword>
<dbReference type="InterPro" id="IPR000326">
    <property type="entry name" value="PAP2/HPO"/>
</dbReference>
<dbReference type="RefSeq" id="WP_307256382.1">
    <property type="nucleotide sequence ID" value="NZ_JAUSUC010000006.1"/>
</dbReference>